<name>A0A8S1ITX2_9CHLO</name>
<dbReference type="Proteomes" id="UP000708148">
    <property type="component" value="Unassembled WGS sequence"/>
</dbReference>
<evidence type="ECO:0000313" key="2">
    <source>
        <dbReference type="Proteomes" id="UP000708148"/>
    </source>
</evidence>
<organism evidence="1 2">
    <name type="scientific">Ostreobium quekettii</name>
    <dbReference type="NCBI Taxonomy" id="121088"/>
    <lineage>
        <taxon>Eukaryota</taxon>
        <taxon>Viridiplantae</taxon>
        <taxon>Chlorophyta</taxon>
        <taxon>core chlorophytes</taxon>
        <taxon>Ulvophyceae</taxon>
        <taxon>TCBD clade</taxon>
        <taxon>Bryopsidales</taxon>
        <taxon>Ostreobineae</taxon>
        <taxon>Ostreobiaceae</taxon>
        <taxon>Ostreobium</taxon>
    </lineage>
</organism>
<dbReference type="AlphaFoldDB" id="A0A8S1ITX2"/>
<gene>
    <name evidence="1" type="ORF">OSTQU699_LOCUS3825</name>
</gene>
<proteinExistence type="predicted"/>
<evidence type="ECO:0000313" key="1">
    <source>
        <dbReference type="EMBL" id="CAD7698464.1"/>
    </source>
</evidence>
<accession>A0A8S1ITX2</accession>
<comment type="caution">
    <text evidence="1">The sequence shown here is derived from an EMBL/GenBank/DDBJ whole genome shotgun (WGS) entry which is preliminary data.</text>
</comment>
<sequence>MQGVRAERWFGVQTPLHQLEVTQCCDSSRSRLERRGQVVMQSLQSRQGGRKGGQRGGHRAMLSGRCLAVAWGDCPGNLRVLKFVRVDNLGELGREGWTCGVAIGIMDTCAFLVRQFDGLAVDISG</sequence>
<keyword evidence="2" id="KW-1185">Reference proteome</keyword>
<protein>
    <submittedName>
        <fullName evidence="1">Uncharacterized protein</fullName>
    </submittedName>
</protein>
<reference evidence="1" key="1">
    <citation type="submission" date="2020-12" db="EMBL/GenBank/DDBJ databases">
        <authorList>
            <person name="Iha C."/>
        </authorList>
    </citation>
    <scope>NUCLEOTIDE SEQUENCE</scope>
</reference>
<dbReference type="EMBL" id="CAJHUC010000834">
    <property type="protein sequence ID" value="CAD7698464.1"/>
    <property type="molecule type" value="Genomic_DNA"/>
</dbReference>